<dbReference type="Proteomes" id="UP000265140">
    <property type="component" value="Chromosome 18"/>
</dbReference>
<evidence type="ECO:0000256" key="2">
    <source>
        <dbReference type="SAM" id="Coils"/>
    </source>
</evidence>
<keyword evidence="1 2" id="KW-0175">Coiled coil</keyword>
<feature type="region of interest" description="Disordered" evidence="3">
    <location>
        <begin position="204"/>
        <end position="225"/>
    </location>
</feature>
<feature type="coiled-coil region" evidence="2">
    <location>
        <begin position="62"/>
        <end position="142"/>
    </location>
</feature>
<keyword evidence="6" id="KW-1185">Reference proteome</keyword>
<reference evidence="5" key="2">
    <citation type="submission" date="2020-02" db="EMBL/GenBank/DDBJ databases">
        <title>Esox lucius (northern pike) genome, fEsoLuc1, primary haplotype.</title>
        <authorList>
            <person name="Myers G."/>
            <person name="Karagic N."/>
            <person name="Meyer A."/>
            <person name="Pippel M."/>
            <person name="Reichard M."/>
            <person name="Winkler S."/>
            <person name="Tracey A."/>
            <person name="Sims Y."/>
            <person name="Howe K."/>
            <person name="Rhie A."/>
            <person name="Formenti G."/>
            <person name="Durbin R."/>
            <person name="Fedrigo O."/>
            <person name="Jarvis E.D."/>
        </authorList>
    </citation>
    <scope>NUCLEOTIDE SEQUENCE [LARGE SCALE GENOMIC DNA]</scope>
</reference>
<proteinExistence type="predicted"/>
<sequence length="1063" mass="124073">MATGAGWQQYYSPAAGNPSTGAGKYNSGSSSTMSYQSGIAMEYTQDLHLKMSKKIAQLTKVIYALNTKNDEHEAAIQTLKEAHEEEVQQILSETREKIMQYKSKISDEMDLKRRIQSLEESMELHERMKRQALAEFETYRQRVEDMQLCTEAQHTQRVVTMSREVEEMRHSFEEKLRSFSTAQAQFEQEKKLALEELKANHRQEVSELLRSHQSQNQNYSKDQEKLGQLHKAEVESLTERVEELKGDKKRLVEEYEAKLNKAQAFYERELEAMKRTQQLTADNLQAWKKTEAELRREFQMQEAALQKTLGKLRSELQRVQEEARDHREKSQKLQASLSTAESNIKLCKQLDEVKQDAEIVEIRQKEAECELEATRDRVQQQATEILLKASHIGSLQATQMTHEAAIRDLESEKSRLKDKVVRLEEERGALQNKTQALDDRQRQQILSLEKTLRDEKQMYEKEMMNMQAKYEDDAAHFKESQTRALEELSKKHRQTLENTQTTAEKEKNRLLEMEQQFERERLSLEEQKKHLRQQLDCLREELTARVIRITDALVKEGEQGIGAAEGHISNLKEAQDKLLEELDATRARLRETSNLLTALQGEMEAQKKQHDAKLITTKEEEKLKMDKMALELELKWTETLRYISLLKQSLEMQLSQSQSSLQQLQAQFSQEREHLSQQLQELQLEHQRREHRLQEAHCSAMQDLEETRQHDLKELEERLRHQHHMELQSLREAHRHSIETLKQQSEQELQTLRFELEDEGKAMLASLRSELNHLHASAIEHLRQTHQQETVAAKRELENALEKSRKQERELLGRISDLQEEVVRRKNHIAELDHEIHTLNENISTLTKELELKGKEVLKIRSEANQQIRAHEQDLTKKHEREMAEMNAMHARETQNMLSDFNKAQELLKDKISALQILLEGTEDKFRNRESRPEDLQVIAELKEMVTERESLVKKLVDDKKFYQLELVNRETNFNKVFNTSPNVGVINPLIKQKRKNDKSANRFSSSPNLRALEAAGTGTGSGQPQPNRLEPIPNSPIHHLELNTSKPLPPPTPPTEPKKFTR</sequence>
<dbReference type="PANTHER" id="PTHR18870:SF7">
    <property type="entry name" value="PROTEIN FAM184A"/>
    <property type="match status" value="1"/>
</dbReference>
<reference evidence="6" key="1">
    <citation type="journal article" date="2014" name="PLoS ONE">
        <title>The genome and linkage map of the northern pike (Esox lucius): conserved synteny revealed between the salmonid sister group and the Neoteleostei.</title>
        <authorList>
            <person name="Rondeau E.B."/>
            <person name="Minkley D.R."/>
            <person name="Leong J.S."/>
            <person name="Messmer A.M."/>
            <person name="Jantzen J.R."/>
            <person name="von Schalburg K.R."/>
            <person name="Lemon C."/>
            <person name="Bird N.H."/>
            <person name="Koop B.F."/>
        </authorList>
    </citation>
    <scope>NUCLEOTIDE SEQUENCE</scope>
</reference>
<organism evidence="5 6">
    <name type="scientific">Esox lucius</name>
    <name type="common">Northern pike</name>
    <dbReference type="NCBI Taxonomy" id="8010"/>
    <lineage>
        <taxon>Eukaryota</taxon>
        <taxon>Metazoa</taxon>
        <taxon>Chordata</taxon>
        <taxon>Craniata</taxon>
        <taxon>Vertebrata</taxon>
        <taxon>Euteleostomi</taxon>
        <taxon>Actinopterygii</taxon>
        <taxon>Neopterygii</taxon>
        <taxon>Teleostei</taxon>
        <taxon>Protacanthopterygii</taxon>
        <taxon>Esociformes</taxon>
        <taxon>Esocidae</taxon>
        <taxon>Esox</taxon>
    </lineage>
</organism>
<name>A0A6Q2XU75_ESOLU</name>
<feature type="coiled-coil region" evidence="2">
    <location>
        <begin position="568"/>
        <end position="609"/>
    </location>
</feature>
<feature type="coiled-coil region" evidence="2">
    <location>
        <begin position="647"/>
        <end position="692"/>
    </location>
</feature>
<evidence type="ECO:0000313" key="5">
    <source>
        <dbReference type="Ensembl" id="ENSELUP00000057599.1"/>
    </source>
</evidence>
<feature type="region of interest" description="Disordered" evidence="3">
    <location>
        <begin position="995"/>
        <end position="1063"/>
    </location>
</feature>
<dbReference type="Bgee" id="ENSELUG00000021031">
    <property type="expression patterns" value="Expressed in brain and 9 other cell types or tissues"/>
</dbReference>
<evidence type="ECO:0000259" key="4">
    <source>
        <dbReference type="Pfam" id="PF15665"/>
    </source>
</evidence>
<feature type="coiled-coil region" evidence="2">
    <location>
        <begin position="742"/>
        <end position="881"/>
    </location>
</feature>
<dbReference type="Ensembl" id="ENSELUT00000068989.2">
    <property type="protein sequence ID" value="ENSELUP00000057599.1"/>
    <property type="gene ID" value="ENSELUG00000021031.3"/>
</dbReference>
<feature type="domain" description="Protein FAM184A/B N-terminal" evidence="4">
    <location>
        <begin position="61"/>
        <end position="271"/>
    </location>
</feature>
<protein>
    <recommendedName>
        <fullName evidence="4">Protein FAM184A/B N-terminal domain-containing protein</fullName>
    </recommendedName>
</protein>
<dbReference type="PANTHER" id="PTHR18870">
    <property type="entry name" value="PROTEIN TAG-278-RELATED"/>
    <property type="match status" value="1"/>
</dbReference>
<evidence type="ECO:0000313" key="6">
    <source>
        <dbReference type="Proteomes" id="UP000265140"/>
    </source>
</evidence>
<gene>
    <name evidence="5" type="primary">FAM184A</name>
</gene>
<dbReference type="Pfam" id="PF15665">
    <property type="entry name" value="FAM184"/>
    <property type="match status" value="1"/>
</dbReference>
<feature type="compositionally biased region" description="Polar residues" evidence="3">
    <location>
        <begin position="211"/>
        <end position="220"/>
    </location>
</feature>
<reference evidence="5" key="3">
    <citation type="submission" date="2025-08" db="UniProtKB">
        <authorList>
            <consortium name="Ensembl"/>
        </authorList>
    </citation>
    <scope>IDENTIFICATION</scope>
</reference>
<evidence type="ECO:0000256" key="3">
    <source>
        <dbReference type="SAM" id="MobiDB-lite"/>
    </source>
</evidence>
<dbReference type="AlphaFoldDB" id="A0A6Q2XU75"/>
<reference evidence="5" key="4">
    <citation type="submission" date="2025-09" db="UniProtKB">
        <authorList>
            <consortium name="Ensembl"/>
        </authorList>
    </citation>
    <scope>IDENTIFICATION</scope>
</reference>
<dbReference type="InterPro" id="IPR039478">
    <property type="entry name" value="FAM184A/B_N"/>
</dbReference>
<evidence type="ECO:0000256" key="1">
    <source>
        <dbReference type="ARBA" id="ARBA00023054"/>
    </source>
</evidence>
<feature type="coiled-coil region" evidence="2">
    <location>
        <begin position="302"/>
        <end position="541"/>
    </location>
</feature>
<dbReference type="GeneTree" id="ENSGT00530000063669"/>
<accession>A0A6Q2XU75</accession>